<accession>A0ABQ8SSG0</accession>
<reference evidence="2 3" key="1">
    <citation type="journal article" date="2022" name="Allergy">
        <title>Genome assembly and annotation of Periplaneta americana reveal a comprehensive cockroach allergen profile.</title>
        <authorList>
            <person name="Wang L."/>
            <person name="Xiong Q."/>
            <person name="Saelim N."/>
            <person name="Wang L."/>
            <person name="Nong W."/>
            <person name="Wan A.T."/>
            <person name="Shi M."/>
            <person name="Liu X."/>
            <person name="Cao Q."/>
            <person name="Hui J.H.L."/>
            <person name="Sookrung N."/>
            <person name="Leung T.F."/>
            <person name="Tungtrongchitr A."/>
            <person name="Tsui S.K.W."/>
        </authorList>
    </citation>
    <scope>NUCLEOTIDE SEQUENCE [LARGE SCALE GENOMIC DNA]</scope>
    <source>
        <strain evidence="2">PWHHKU_190912</strain>
    </source>
</reference>
<feature type="region of interest" description="Disordered" evidence="1">
    <location>
        <begin position="160"/>
        <end position="188"/>
    </location>
</feature>
<evidence type="ECO:0000313" key="3">
    <source>
        <dbReference type="Proteomes" id="UP001148838"/>
    </source>
</evidence>
<keyword evidence="3" id="KW-1185">Reference proteome</keyword>
<sequence length="211" mass="24206">MKFGALSPKFLQETSKRTFKNIFQWIKVTLLYGLLRCRVGPPPHLDPVDMWSFVVSGSAMHRGLSTGLTVTHGTRVAEPSKRLRFHPYRLQLLQALKPEDKVLRRNFCIKMQTLIENGDEFIRCMAFSGEATFYLSSKNRPTLLRLERVLRPNYIEDEDEIEGGYGDEDVDGVGLDEDDEDGDRDEDNAGLKIFKANYEYLTTAFEPSGRY</sequence>
<name>A0ABQ8SSG0_PERAM</name>
<evidence type="ECO:0000313" key="2">
    <source>
        <dbReference type="EMBL" id="KAJ4437124.1"/>
    </source>
</evidence>
<gene>
    <name evidence="2" type="ORF">ANN_17259</name>
</gene>
<organism evidence="2 3">
    <name type="scientific">Periplaneta americana</name>
    <name type="common">American cockroach</name>
    <name type="synonym">Blatta americana</name>
    <dbReference type="NCBI Taxonomy" id="6978"/>
    <lineage>
        <taxon>Eukaryota</taxon>
        <taxon>Metazoa</taxon>
        <taxon>Ecdysozoa</taxon>
        <taxon>Arthropoda</taxon>
        <taxon>Hexapoda</taxon>
        <taxon>Insecta</taxon>
        <taxon>Pterygota</taxon>
        <taxon>Neoptera</taxon>
        <taxon>Polyneoptera</taxon>
        <taxon>Dictyoptera</taxon>
        <taxon>Blattodea</taxon>
        <taxon>Blattoidea</taxon>
        <taxon>Blattidae</taxon>
        <taxon>Blattinae</taxon>
        <taxon>Periplaneta</taxon>
    </lineage>
</organism>
<evidence type="ECO:0000256" key="1">
    <source>
        <dbReference type="SAM" id="MobiDB-lite"/>
    </source>
</evidence>
<proteinExistence type="predicted"/>
<dbReference type="Proteomes" id="UP001148838">
    <property type="component" value="Unassembled WGS sequence"/>
</dbReference>
<protein>
    <submittedName>
        <fullName evidence="2">Uncharacterized protein</fullName>
    </submittedName>
</protein>
<dbReference type="EMBL" id="JAJSOF020000021">
    <property type="protein sequence ID" value="KAJ4437124.1"/>
    <property type="molecule type" value="Genomic_DNA"/>
</dbReference>
<comment type="caution">
    <text evidence="2">The sequence shown here is derived from an EMBL/GenBank/DDBJ whole genome shotgun (WGS) entry which is preliminary data.</text>
</comment>